<sequence length="253" mass="28193">MTQTPSPPPAAKAATDTDWFGTPYYALLYHHRDETEACLFIANLVRHLGLGPGDRVLDIGCGRGRHAICLHEHRLDVDAFDISPSCIAMAQPYANETLRFHVHDMRQPFADGGYRAAFNMFTSFGYFATDEENAQVVAAAAQALDPGGGFVLDFLNAHWVVPRLTPFSVQVVGGIRFEIRREYVDGFILKTIVFEDAGQRFCFVERVKDLRRPTLQAFFTAAGLRVDAVFGDYDLSAYTADASRRIILIGRKP</sequence>
<keyword evidence="1 4" id="KW-0489">Methyltransferase</keyword>
<dbReference type="InterPro" id="IPR041698">
    <property type="entry name" value="Methyltransf_25"/>
</dbReference>
<proteinExistence type="predicted"/>
<dbReference type="Gene3D" id="2.20.25.110">
    <property type="entry name" value="S-adenosyl-L-methionine-dependent methyltransferases"/>
    <property type="match status" value="1"/>
</dbReference>
<feature type="domain" description="Methyltransferase" evidence="3">
    <location>
        <begin position="56"/>
        <end position="148"/>
    </location>
</feature>
<keyword evidence="2" id="KW-0808">Transferase</keyword>
<gene>
    <name evidence="4" type="ORF">J8C06_13065</name>
</gene>
<dbReference type="PANTHER" id="PTHR43861:SF1">
    <property type="entry name" value="TRANS-ACONITATE 2-METHYLTRANSFERASE"/>
    <property type="match status" value="1"/>
</dbReference>
<evidence type="ECO:0000259" key="3">
    <source>
        <dbReference type="Pfam" id="PF13649"/>
    </source>
</evidence>
<dbReference type="Proteomes" id="UP000676506">
    <property type="component" value="Chromosome 2"/>
</dbReference>
<keyword evidence="5" id="KW-1185">Reference proteome</keyword>
<dbReference type="EMBL" id="CP072649">
    <property type="protein sequence ID" value="QUW04695.1"/>
    <property type="molecule type" value="Genomic_DNA"/>
</dbReference>
<dbReference type="PANTHER" id="PTHR43861">
    <property type="entry name" value="TRANS-ACONITATE 2-METHYLTRANSFERASE-RELATED"/>
    <property type="match status" value="1"/>
</dbReference>
<dbReference type="GO" id="GO:0008168">
    <property type="term" value="F:methyltransferase activity"/>
    <property type="evidence" value="ECO:0007669"/>
    <property type="project" value="UniProtKB-KW"/>
</dbReference>
<reference evidence="4 5" key="1">
    <citation type="submission" date="2021-03" db="EMBL/GenBank/DDBJ databases">
        <title>Genomic and phenotypic characterization of Chloracidobacterium isolates provides evidence for multiple species.</title>
        <authorList>
            <person name="Saini M.K."/>
            <person name="Costas A.M.G."/>
            <person name="Tank M."/>
            <person name="Bryant D.A."/>
        </authorList>
    </citation>
    <scope>NUCLEOTIDE SEQUENCE [LARGE SCALE GENOMIC DNA]</scope>
    <source>
        <strain evidence="4 5">BV2-C</strain>
    </source>
</reference>
<evidence type="ECO:0000256" key="2">
    <source>
        <dbReference type="ARBA" id="ARBA00022679"/>
    </source>
</evidence>
<dbReference type="SUPFAM" id="SSF53335">
    <property type="entry name" value="S-adenosyl-L-methionine-dependent methyltransferases"/>
    <property type="match status" value="1"/>
</dbReference>
<organism evidence="4 5">
    <name type="scientific">Chloracidobacterium validum</name>
    <dbReference type="NCBI Taxonomy" id="2821543"/>
    <lineage>
        <taxon>Bacteria</taxon>
        <taxon>Pseudomonadati</taxon>
        <taxon>Acidobacteriota</taxon>
        <taxon>Terriglobia</taxon>
        <taxon>Terriglobales</taxon>
        <taxon>Acidobacteriaceae</taxon>
        <taxon>Chloracidobacterium</taxon>
    </lineage>
</organism>
<protein>
    <submittedName>
        <fullName evidence="4">Class I SAM-dependent methyltransferase</fullName>
    </submittedName>
</protein>
<accession>A0ABX8BI19</accession>
<name>A0ABX8BI19_9BACT</name>
<evidence type="ECO:0000313" key="4">
    <source>
        <dbReference type="EMBL" id="QUW04695.1"/>
    </source>
</evidence>
<dbReference type="Gene3D" id="3.40.50.150">
    <property type="entry name" value="Vaccinia Virus protein VP39"/>
    <property type="match status" value="1"/>
</dbReference>
<dbReference type="InterPro" id="IPR029063">
    <property type="entry name" value="SAM-dependent_MTases_sf"/>
</dbReference>
<evidence type="ECO:0000313" key="5">
    <source>
        <dbReference type="Proteomes" id="UP000676506"/>
    </source>
</evidence>
<dbReference type="RefSeq" id="WP_211430584.1">
    <property type="nucleotide sequence ID" value="NZ_CP072649.1"/>
</dbReference>
<dbReference type="GO" id="GO:0032259">
    <property type="term" value="P:methylation"/>
    <property type="evidence" value="ECO:0007669"/>
    <property type="project" value="UniProtKB-KW"/>
</dbReference>
<evidence type="ECO:0000256" key="1">
    <source>
        <dbReference type="ARBA" id="ARBA00022603"/>
    </source>
</evidence>
<dbReference type="Pfam" id="PF13649">
    <property type="entry name" value="Methyltransf_25"/>
    <property type="match status" value="1"/>
</dbReference>